<dbReference type="Pfam" id="PF00480">
    <property type="entry name" value="ROK"/>
    <property type="match status" value="1"/>
</dbReference>
<dbReference type="Gene3D" id="1.10.10.10">
    <property type="entry name" value="Winged helix-like DNA-binding domain superfamily/Winged helix DNA-binding domain"/>
    <property type="match status" value="1"/>
</dbReference>
<organism evidence="3 4">
    <name type="scientific">Microbacterium hydrocarbonoxydans</name>
    <dbReference type="NCBI Taxonomy" id="273678"/>
    <lineage>
        <taxon>Bacteria</taxon>
        <taxon>Bacillati</taxon>
        <taxon>Actinomycetota</taxon>
        <taxon>Actinomycetes</taxon>
        <taxon>Micrococcales</taxon>
        <taxon>Microbacteriaceae</taxon>
        <taxon>Microbacterium</taxon>
    </lineage>
</organism>
<dbReference type="PANTHER" id="PTHR18964:SF173">
    <property type="entry name" value="GLUCOKINASE"/>
    <property type="match status" value="1"/>
</dbReference>
<proteinExistence type="inferred from homology"/>
<protein>
    <submittedName>
        <fullName evidence="3">N-acetylglucosamine repressor</fullName>
    </submittedName>
</protein>
<dbReference type="SUPFAM" id="SSF46785">
    <property type="entry name" value="Winged helix' DNA-binding domain"/>
    <property type="match status" value="1"/>
</dbReference>
<evidence type="ECO:0000259" key="2">
    <source>
        <dbReference type="Pfam" id="PF12802"/>
    </source>
</evidence>
<dbReference type="SUPFAM" id="SSF53067">
    <property type="entry name" value="Actin-like ATPase domain"/>
    <property type="match status" value="1"/>
</dbReference>
<reference evidence="3 4" key="1">
    <citation type="submission" date="2015-02" db="EMBL/GenBank/DDBJ databases">
        <title>Draft genome sequences of ten Microbacterium spp. with emphasis on heavy metal contaminated environments.</title>
        <authorList>
            <person name="Corretto E."/>
        </authorList>
    </citation>
    <scope>NUCLEOTIDE SEQUENCE [LARGE SCALE GENOMIC DNA]</scope>
    <source>
        <strain evidence="3 4">SA35</strain>
    </source>
</reference>
<sequence length="392" mass="40661">MSRWSGGSQSGLREANTAKIVDAVKRFGGLTQVELAEATSLSTATVSAIVKELSLSGLVETHPTSRSGRRAQLVTIARRAGLVAAVQIGSRSMRVRLSDVGQDVLADRSMPLPTDHAEDTVLDRITLLIIDMLGMIAADPGDLLGVCIAMPAPVDPATGLIAYRGVMRRWETQPVAEVVAQRIGCPVLVEKDANLAALAEATLGTARDVEDSVFVHASYTISAGVVLNSQIYRGRAGTAGEIGHVQVDPAGSICACGQRGCLETIAGAEAVTAPLRATFGQVTFKDVIARAAAGDPGCARVIADAATALGRVVAAAHQSLAPEVITVGGELAEAGPIFLLPFATAVRDNAPQARTLRNDPVPSSFGKDAVLVGATIHILQSTDPSQLLEDRS</sequence>
<gene>
    <name evidence="3" type="primary">nagC_6</name>
    <name evidence="3" type="ORF">RS84_01669</name>
</gene>
<dbReference type="PANTHER" id="PTHR18964">
    <property type="entry name" value="ROK (REPRESSOR, ORF, KINASE) FAMILY"/>
    <property type="match status" value="1"/>
</dbReference>
<dbReference type="STRING" id="273678.RS84_01669"/>
<comment type="caution">
    <text evidence="3">The sequence shown here is derived from an EMBL/GenBank/DDBJ whole genome shotgun (WGS) entry which is preliminary data.</text>
</comment>
<dbReference type="AlphaFoldDB" id="A0A0M2HSZ3"/>
<dbReference type="InterPro" id="IPR036390">
    <property type="entry name" value="WH_DNA-bd_sf"/>
</dbReference>
<comment type="similarity">
    <text evidence="1">Belongs to the ROK (NagC/XylR) family.</text>
</comment>
<accession>A0A0M2HSZ3</accession>
<feature type="domain" description="HTH marR-type" evidence="2">
    <location>
        <begin position="20"/>
        <end position="70"/>
    </location>
</feature>
<dbReference type="PATRIC" id="fig|273678.4.peg.1671"/>
<keyword evidence="4" id="KW-1185">Reference proteome</keyword>
<dbReference type="GO" id="GO:0003700">
    <property type="term" value="F:DNA-binding transcription factor activity"/>
    <property type="evidence" value="ECO:0007669"/>
    <property type="project" value="InterPro"/>
</dbReference>
<dbReference type="Proteomes" id="UP000033900">
    <property type="component" value="Unassembled WGS sequence"/>
</dbReference>
<dbReference type="Pfam" id="PF12802">
    <property type="entry name" value="MarR_2"/>
    <property type="match status" value="1"/>
</dbReference>
<dbReference type="InterPro" id="IPR000600">
    <property type="entry name" value="ROK"/>
</dbReference>
<dbReference type="InterPro" id="IPR000835">
    <property type="entry name" value="HTH_MarR-typ"/>
</dbReference>
<dbReference type="InterPro" id="IPR036388">
    <property type="entry name" value="WH-like_DNA-bd_sf"/>
</dbReference>
<dbReference type="Gene3D" id="3.30.420.40">
    <property type="match status" value="2"/>
</dbReference>
<evidence type="ECO:0000256" key="1">
    <source>
        <dbReference type="ARBA" id="ARBA00006479"/>
    </source>
</evidence>
<evidence type="ECO:0000313" key="3">
    <source>
        <dbReference type="EMBL" id="KJL48040.1"/>
    </source>
</evidence>
<dbReference type="RefSeq" id="WP_045257293.1">
    <property type="nucleotide sequence ID" value="NZ_JYJB01000008.1"/>
</dbReference>
<dbReference type="InterPro" id="IPR043129">
    <property type="entry name" value="ATPase_NBD"/>
</dbReference>
<dbReference type="EMBL" id="JYJB01000008">
    <property type="protein sequence ID" value="KJL48040.1"/>
    <property type="molecule type" value="Genomic_DNA"/>
</dbReference>
<dbReference type="OrthoDB" id="4083144at2"/>
<name>A0A0M2HSZ3_9MICO</name>
<evidence type="ECO:0000313" key="4">
    <source>
        <dbReference type="Proteomes" id="UP000033900"/>
    </source>
</evidence>